<proteinExistence type="predicted"/>
<dbReference type="AlphaFoldDB" id="A0A3M0MIR2"/>
<keyword evidence="2" id="KW-1185">Reference proteome</keyword>
<dbReference type="Gene3D" id="3.40.50.300">
    <property type="entry name" value="P-loop containing nucleotide triphosphate hydrolases"/>
    <property type="match status" value="1"/>
</dbReference>
<evidence type="ECO:0000313" key="2">
    <source>
        <dbReference type="Proteomes" id="UP000273516"/>
    </source>
</evidence>
<name>A0A3M0MIR2_9RHOB</name>
<reference evidence="1 2" key="1">
    <citation type="submission" date="2018-07" db="EMBL/GenBank/DDBJ databases">
        <authorList>
            <person name="Zhang Y."/>
            <person name="Wang L."/>
            <person name="Ma S."/>
        </authorList>
    </citation>
    <scope>NUCLEOTIDE SEQUENCE [LARGE SCALE GENOMIC DNA]</scope>
    <source>
        <strain evidence="1 2">4-2</strain>
    </source>
</reference>
<dbReference type="RefSeq" id="WP_122110568.1">
    <property type="nucleotide sequence ID" value="NZ_QOKZ01000001.1"/>
</dbReference>
<dbReference type="SUPFAM" id="SSF52540">
    <property type="entry name" value="P-loop containing nucleoside triphosphate hydrolases"/>
    <property type="match status" value="1"/>
</dbReference>
<evidence type="ECO:0000313" key="1">
    <source>
        <dbReference type="EMBL" id="RMC37479.1"/>
    </source>
</evidence>
<comment type="caution">
    <text evidence="1">The sequence shown here is derived from an EMBL/GenBank/DDBJ whole genome shotgun (WGS) entry which is preliminary data.</text>
</comment>
<dbReference type="InterPro" id="IPR027417">
    <property type="entry name" value="P-loop_NTPase"/>
</dbReference>
<accession>A0A3M0MIR2</accession>
<dbReference type="Proteomes" id="UP000273516">
    <property type="component" value="Unassembled WGS sequence"/>
</dbReference>
<dbReference type="EMBL" id="QOKZ01000001">
    <property type="protein sequence ID" value="RMC37479.1"/>
    <property type="molecule type" value="Genomic_DNA"/>
</dbReference>
<dbReference type="Pfam" id="PF03567">
    <property type="entry name" value="Sulfotransfer_2"/>
    <property type="match status" value="1"/>
</dbReference>
<sequence length="215" mass="25410">MPIFTRSDISAPIFYSHVPKTGGTYIEDLFIKNGYKRHLWNSRPKRTGFVVSPQHFHAEIYMKIVNFGLVKWSFMTVRNPLDRLLSEFRAHPIPGKRKFKDWLSYISSEYSKDNYIRDNHLRPQAEFMRDGIEFIKTDAHLSEDWAKSISLEHGLDFKYFSVDKKRNTTSKKNFALDDEDLDMAIEFCQKIYKKDFEAFGYKIEDANAVSGRDRR</sequence>
<organism evidence="1 2">
    <name type="scientific">Paracoccus alkanivorans</name>
    <dbReference type="NCBI Taxonomy" id="2116655"/>
    <lineage>
        <taxon>Bacteria</taxon>
        <taxon>Pseudomonadati</taxon>
        <taxon>Pseudomonadota</taxon>
        <taxon>Alphaproteobacteria</taxon>
        <taxon>Rhodobacterales</taxon>
        <taxon>Paracoccaceae</taxon>
        <taxon>Paracoccus</taxon>
    </lineage>
</organism>
<dbReference type="OrthoDB" id="7444642at2"/>
<dbReference type="GO" id="GO:0016020">
    <property type="term" value="C:membrane"/>
    <property type="evidence" value="ECO:0007669"/>
    <property type="project" value="InterPro"/>
</dbReference>
<dbReference type="InterPro" id="IPR005331">
    <property type="entry name" value="Sulfotransferase"/>
</dbReference>
<gene>
    <name evidence="1" type="ORF">C9E81_01640</name>
</gene>
<protein>
    <recommendedName>
        <fullName evidence="3">Sulfotransferase family protein</fullName>
    </recommendedName>
</protein>
<evidence type="ECO:0008006" key="3">
    <source>
        <dbReference type="Google" id="ProtNLM"/>
    </source>
</evidence>
<dbReference type="GO" id="GO:0008146">
    <property type="term" value="F:sulfotransferase activity"/>
    <property type="evidence" value="ECO:0007669"/>
    <property type="project" value="InterPro"/>
</dbReference>